<dbReference type="SMART" id="SM00028">
    <property type="entry name" value="TPR"/>
    <property type="match status" value="5"/>
</dbReference>
<protein>
    <submittedName>
        <fullName evidence="1">TPR domain protein</fullName>
    </submittedName>
</protein>
<feature type="non-terminal residue" evidence="1">
    <location>
        <position position="1"/>
    </location>
</feature>
<dbReference type="PROSITE" id="PS50005">
    <property type="entry name" value="TPR"/>
    <property type="match status" value="2"/>
</dbReference>
<dbReference type="InterPro" id="IPR011990">
    <property type="entry name" value="TPR-like_helical_dom_sf"/>
</dbReference>
<name>A0A3B0TNX8_9ZZZZ</name>
<sequence>LARISYENEPFLGRMVEFYTRVLGNSGLNKDALTVLDDFEKEGLSHPSVGFVRKEIEAGRLPGKYAVTVNEGASELFQGIGVALGRDGSTDIALVFLRLGLYLNPDADTISLTIAQFLEDAHRYEAANEIYRSIDIDSVFKSDAIVRIAQNMDALGDREGAIERLKVIVFEEPENLEAITALGNLLRLDEQFDGSAFAFSRAIALVGGDHPRDWRFFYLRGIANERRGAWPAAEKDFLRALELNPTQAQVLNYLGYSWVEQGINLDKALVMIAQAVSTNPQDGYIVDSLGWAQFQMNNFDVAVAILERAVRLSPNDPEINDHLGDAYWRVGRRNEARFQWSIVTSVDKSGDIAAEALEKLENGLPDLVDQPSSDS</sequence>
<gene>
    <name evidence="1" type="ORF">MNBD_ALPHA11-551</name>
</gene>
<dbReference type="Gene3D" id="1.25.40.10">
    <property type="entry name" value="Tetratricopeptide repeat domain"/>
    <property type="match status" value="1"/>
</dbReference>
<dbReference type="SUPFAM" id="SSF48452">
    <property type="entry name" value="TPR-like"/>
    <property type="match status" value="2"/>
</dbReference>
<reference evidence="1" key="1">
    <citation type="submission" date="2018-06" db="EMBL/GenBank/DDBJ databases">
        <authorList>
            <person name="Zhirakovskaya E."/>
        </authorList>
    </citation>
    <scope>NUCLEOTIDE SEQUENCE</scope>
</reference>
<dbReference type="Pfam" id="PF13432">
    <property type="entry name" value="TPR_16"/>
    <property type="match status" value="2"/>
</dbReference>
<dbReference type="PANTHER" id="PTHR12558">
    <property type="entry name" value="CELL DIVISION CYCLE 16,23,27"/>
    <property type="match status" value="1"/>
</dbReference>
<dbReference type="InterPro" id="IPR019734">
    <property type="entry name" value="TPR_rpt"/>
</dbReference>
<evidence type="ECO:0000313" key="1">
    <source>
        <dbReference type="EMBL" id="VAW18380.1"/>
    </source>
</evidence>
<dbReference type="EMBL" id="UOEQ01000172">
    <property type="protein sequence ID" value="VAW18380.1"/>
    <property type="molecule type" value="Genomic_DNA"/>
</dbReference>
<organism evidence="1">
    <name type="scientific">hydrothermal vent metagenome</name>
    <dbReference type="NCBI Taxonomy" id="652676"/>
    <lineage>
        <taxon>unclassified sequences</taxon>
        <taxon>metagenomes</taxon>
        <taxon>ecological metagenomes</taxon>
    </lineage>
</organism>
<dbReference type="AlphaFoldDB" id="A0A3B0TNX8"/>
<proteinExistence type="predicted"/>
<accession>A0A3B0TNX8</accession>
<dbReference type="PANTHER" id="PTHR12558:SF13">
    <property type="entry name" value="CELL DIVISION CYCLE PROTEIN 27 HOMOLOG"/>
    <property type="match status" value="1"/>
</dbReference>